<protein>
    <submittedName>
        <fullName evidence="10">Uncharacterized protein</fullName>
    </submittedName>
</protein>
<dbReference type="InterPro" id="IPR051358">
    <property type="entry name" value="TF_AMS/ICE1/BHLH6-like"/>
</dbReference>
<dbReference type="InterPro" id="IPR054502">
    <property type="entry name" value="bHLH-TF_ACT-like_plant"/>
</dbReference>
<comment type="caution">
    <text evidence="10">The sequence shown here is derived from an EMBL/GenBank/DDBJ whole genome shotgun (WGS) entry which is preliminary data.</text>
</comment>
<evidence type="ECO:0000259" key="8">
    <source>
        <dbReference type="PROSITE" id="PS50888"/>
    </source>
</evidence>
<evidence type="ECO:0000313" key="10">
    <source>
        <dbReference type="EMBL" id="KAJ4960375.1"/>
    </source>
</evidence>
<proteinExistence type="predicted"/>
<evidence type="ECO:0000256" key="6">
    <source>
        <dbReference type="ARBA" id="ARBA00023242"/>
    </source>
</evidence>
<accession>A0A9Q0H6Y1</accession>
<feature type="region of interest" description="Disordered" evidence="7">
    <location>
        <begin position="261"/>
        <end position="360"/>
    </location>
</feature>
<feature type="compositionally biased region" description="Basic and acidic residues" evidence="7">
    <location>
        <begin position="283"/>
        <end position="296"/>
    </location>
</feature>
<dbReference type="EMBL" id="JAMYWD010000009">
    <property type="protein sequence ID" value="KAJ4960375.1"/>
    <property type="molecule type" value="Genomic_DNA"/>
</dbReference>
<dbReference type="InterPro" id="IPR002912">
    <property type="entry name" value="ACT_dom"/>
</dbReference>
<dbReference type="GO" id="GO:0005634">
    <property type="term" value="C:nucleus"/>
    <property type="evidence" value="ECO:0007669"/>
    <property type="project" value="UniProtKB-SubCell"/>
</dbReference>
<dbReference type="CDD" id="cd11443">
    <property type="entry name" value="bHLH_AtAMS_like"/>
    <property type="match status" value="1"/>
</dbReference>
<keyword evidence="6" id="KW-0539">Nucleus</keyword>
<feature type="domain" description="ACT" evidence="9">
    <location>
        <begin position="476"/>
        <end position="552"/>
    </location>
</feature>
<dbReference type="Proteomes" id="UP001141806">
    <property type="component" value="Unassembled WGS sequence"/>
</dbReference>
<dbReference type="InterPro" id="IPR036638">
    <property type="entry name" value="HLH_DNA-bd_sf"/>
</dbReference>
<dbReference type="Pfam" id="PF22754">
    <property type="entry name" value="bHLH-TF_ACT-like_plant"/>
    <property type="match status" value="1"/>
</dbReference>
<dbReference type="OrthoDB" id="551431at2759"/>
<dbReference type="InterPro" id="IPR011598">
    <property type="entry name" value="bHLH_dom"/>
</dbReference>
<dbReference type="PANTHER" id="PTHR31945:SF129">
    <property type="entry name" value="TRANSCRIPTION FACTOR SCREAM2"/>
    <property type="match status" value="1"/>
</dbReference>
<dbReference type="Pfam" id="PF00010">
    <property type="entry name" value="HLH"/>
    <property type="match status" value="1"/>
</dbReference>
<evidence type="ECO:0000256" key="1">
    <source>
        <dbReference type="ARBA" id="ARBA00004123"/>
    </source>
</evidence>
<gene>
    <name evidence="10" type="ORF">NE237_020285</name>
</gene>
<dbReference type="PANTHER" id="PTHR31945">
    <property type="entry name" value="TRANSCRIPTION FACTOR SCREAM2-RELATED"/>
    <property type="match status" value="1"/>
</dbReference>
<evidence type="ECO:0000256" key="4">
    <source>
        <dbReference type="ARBA" id="ARBA00023125"/>
    </source>
</evidence>
<dbReference type="GO" id="GO:0043565">
    <property type="term" value="F:sequence-specific DNA binding"/>
    <property type="evidence" value="ECO:0007669"/>
    <property type="project" value="TreeGrafter"/>
</dbReference>
<evidence type="ECO:0000313" key="11">
    <source>
        <dbReference type="Proteomes" id="UP001141806"/>
    </source>
</evidence>
<dbReference type="PROSITE" id="PS50888">
    <property type="entry name" value="BHLH"/>
    <property type="match status" value="1"/>
</dbReference>
<dbReference type="GO" id="GO:0046983">
    <property type="term" value="F:protein dimerization activity"/>
    <property type="evidence" value="ECO:0007669"/>
    <property type="project" value="InterPro"/>
</dbReference>
<evidence type="ECO:0000256" key="7">
    <source>
        <dbReference type="SAM" id="MobiDB-lite"/>
    </source>
</evidence>
<keyword evidence="11" id="KW-1185">Reference proteome</keyword>
<sequence length="699" mass="76462">MLSRLNGVVWMEEEGEEEEDAVSWTRNNRGGGGARENNDDLGSLSTFKSMLEDDWYVHSGGNSSHHDFQSIQNHQDIISSNTTVADNLLLQSVDSSSSCSPSSVFTLDPSQVQSFLPPKSCLSSLLNVVCSNPFESGFDFGCDAGFLAPLQGNQNTNSPALMNSGGGVLTEFTGLCSEAQVGIPDLSSNSQFQSTRLLSMGENISTVGAGFRSSGFGGFEGSGNPLFLNRSKMLGPLEIFPPVGAQPTLFQKRAALRQNYATAPDKSGNLGFLGSEGNKRKRQLDGDQEKGRKNNNEDDEMEEASIDGFGLNYDSDEATENNNNKEEEEDNTENGENNSNANSTVTGTDQKGKKKGLPAKNLMAERRRRKKLNDRLYMLRSVVPKISKMDRASILGDAIDYLKELLQRINDLHNELESTPPGSSIPLTTTTFLPLTPTPPTLPCRVKEELCPSSVPSPNSQPARVEVRVREGRAVNIHMFCARRPGLLLSTMKALDRLGLDIQQAVISCFNGFALDVFRAEQCKAGPDVLPEDIKAVLLESTGFHEIRRALSFGSSNGLRQSVAQPRHGDAWQRMQFNGGKPRLDWPQRFFEAGSDTGRRGTALILVDEGPGIFHLHLRRKVRSPEGNGRYASNGVLPSLFDPVVSTFEVPAWWSNQRTKIISPPKLSADRFSKLQCPSGSCPCLSLLLINPKFIHSSN</sequence>
<keyword evidence="4" id="KW-0238">DNA-binding</keyword>
<comment type="subcellular location">
    <subcellularLocation>
        <location evidence="1">Nucleus</location>
    </subcellularLocation>
</comment>
<keyword evidence="3" id="KW-0805">Transcription regulation</keyword>
<dbReference type="SMART" id="SM00353">
    <property type="entry name" value="HLH"/>
    <property type="match status" value="1"/>
</dbReference>
<feature type="compositionally biased region" description="Low complexity" evidence="7">
    <location>
        <begin position="334"/>
        <end position="343"/>
    </location>
</feature>
<organism evidence="10 11">
    <name type="scientific">Protea cynaroides</name>
    <dbReference type="NCBI Taxonomy" id="273540"/>
    <lineage>
        <taxon>Eukaryota</taxon>
        <taxon>Viridiplantae</taxon>
        <taxon>Streptophyta</taxon>
        <taxon>Embryophyta</taxon>
        <taxon>Tracheophyta</taxon>
        <taxon>Spermatophyta</taxon>
        <taxon>Magnoliopsida</taxon>
        <taxon>Proteales</taxon>
        <taxon>Proteaceae</taxon>
        <taxon>Protea</taxon>
    </lineage>
</organism>
<evidence type="ECO:0000256" key="5">
    <source>
        <dbReference type="ARBA" id="ARBA00023163"/>
    </source>
</evidence>
<keyword evidence="2" id="KW-0217">Developmental protein</keyword>
<dbReference type="PROSITE" id="PS51671">
    <property type="entry name" value="ACT"/>
    <property type="match status" value="1"/>
</dbReference>
<feature type="region of interest" description="Disordered" evidence="7">
    <location>
        <begin position="1"/>
        <end position="41"/>
    </location>
</feature>
<dbReference type="FunFam" id="4.10.280.10:FF:000066">
    <property type="entry name" value="BHLH transcription factor"/>
    <property type="match status" value="1"/>
</dbReference>
<dbReference type="AlphaFoldDB" id="A0A9Q0H6Y1"/>
<name>A0A9Q0H6Y1_9MAGN</name>
<evidence type="ECO:0000256" key="2">
    <source>
        <dbReference type="ARBA" id="ARBA00022473"/>
    </source>
</evidence>
<evidence type="ECO:0000256" key="3">
    <source>
        <dbReference type="ARBA" id="ARBA00023015"/>
    </source>
</evidence>
<dbReference type="GO" id="GO:0003700">
    <property type="term" value="F:DNA-binding transcription factor activity"/>
    <property type="evidence" value="ECO:0007669"/>
    <property type="project" value="TreeGrafter"/>
</dbReference>
<dbReference type="Gene3D" id="4.10.280.10">
    <property type="entry name" value="Helix-loop-helix DNA-binding domain"/>
    <property type="match status" value="1"/>
</dbReference>
<feature type="compositionally biased region" description="Acidic residues" evidence="7">
    <location>
        <begin position="11"/>
        <end position="21"/>
    </location>
</feature>
<keyword evidence="5" id="KW-0804">Transcription</keyword>
<dbReference type="SUPFAM" id="SSF47459">
    <property type="entry name" value="HLH, helix-loop-helix DNA-binding domain"/>
    <property type="match status" value="1"/>
</dbReference>
<reference evidence="10" key="1">
    <citation type="journal article" date="2023" name="Plant J.">
        <title>The genome of the king protea, Protea cynaroides.</title>
        <authorList>
            <person name="Chang J."/>
            <person name="Duong T.A."/>
            <person name="Schoeman C."/>
            <person name="Ma X."/>
            <person name="Roodt D."/>
            <person name="Barker N."/>
            <person name="Li Z."/>
            <person name="Van de Peer Y."/>
            <person name="Mizrachi E."/>
        </authorList>
    </citation>
    <scope>NUCLEOTIDE SEQUENCE</scope>
    <source>
        <tissue evidence="10">Young leaves</tissue>
    </source>
</reference>
<feature type="domain" description="BHLH" evidence="8">
    <location>
        <begin position="356"/>
        <end position="405"/>
    </location>
</feature>
<dbReference type="CDD" id="cd04873">
    <property type="entry name" value="ACT_UUR-ACR-like"/>
    <property type="match status" value="1"/>
</dbReference>
<evidence type="ECO:0000259" key="9">
    <source>
        <dbReference type="PROSITE" id="PS51671"/>
    </source>
</evidence>